<evidence type="ECO:0000313" key="9">
    <source>
        <dbReference type="Proteomes" id="UP000264353"/>
    </source>
</evidence>
<dbReference type="InterPro" id="IPR019762">
    <property type="entry name" value="Dynamin_GTPase_CS"/>
</dbReference>
<evidence type="ECO:0000256" key="1">
    <source>
        <dbReference type="ARBA" id="ARBA00022741"/>
    </source>
</evidence>
<feature type="domain" description="Dynamin-type G" evidence="7">
    <location>
        <begin position="35"/>
        <end position="303"/>
    </location>
</feature>
<evidence type="ECO:0000259" key="6">
    <source>
        <dbReference type="PROSITE" id="PS51388"/>
    </source>
</evidence>
<feature type="domain" description="GED" evidence="6">
    <location>
        <begin position="563"/>
        <end position="657"/>
    </location>
</feature>
<sequence length="749" mass="80585">MDAIDELSQLSDSMKQAASLLADEDPDETSSSKRPATFLNVVALGNVGAGKSAALNSLIGHPILPTGENGATRAPIIIDLSRDASLSSKAIILQIDNKNQQVSASALRHSLQDRLGKGASGKNRDEIYLKLRTSTAPPLKLVDMPGLDQRIVDDSMIAQYAQHNDAILLVIVPASQASEILSSRALKIAKEYDPESTRTVGIIGKIDQAAENPKALAAVQALLSNQGPPKTTDIPWVALIGQSVAIASAQSGSGENSLETAWRAESESLKSILTGAPQSKLGRIALVDTLASQIRSRMKLRLPNILSGLQGKSQTVQSELARLGEQLVDSAEGTRAIALELCREFEEKFLLHLVGGEGSGWKVVESFEGNFPNRIKQLPLDRHFDLNNVKRVVLEADGYQPYLISPEKGLRSLIKIVLELAKDPARLCVDEVHRVLVDIVSASANATPGLGRYPPFKREVVAIASAALDGFKNEAKKMVVALVDMERAFVPPQHFIRLVQRRMERQRREEELKGRSSKKGQDAEQSLLSRASSPQPDGPIAGGSMKSMKDKPSPQDKESPEVSGLKTAGPEGEITAAVLNSLAANVPKAVVLCQVEKAKEDMLNQLYSSISAIGNERIESLIQEDQNVKRRRERYQKQSSLLSKLTRQLSVHDNRAAAASSWSDNGAPESSPRTSGGSSSGDDWRNAFNSAANGAPDSLSRYGSGGHSRRYSDPAQNGEAESPGSGSNRRTTPNRLPPGPPQAGSSYKY</sequence>
<evidence type="ECO:0000256" key="5">
    <source>
        <dbReference type="SAM" id="MobiDB-lite"/>
    </source>
</evidence>
<dbReference type="InterPro" id="IPR003130">
    <property type="entry name" value="GED"/>
</dbReference>
<reference evidence="8 9" key="1">
    <citation type="submission" date="2018-06" db="EMBL/GenBank/DDBJ databases">
        <title>WGS assembly of Brassica rapa FPsc.</title>
        <authorList>
            <person name="Bowman J."/>
            <person name="Kohchi T."/>
            <person name="Yamato K."/>
            <person name="Jenkins J."/>
            <person name="Shu S."/>
            <person name="Ishizaki K."/>
            <person name="Yamaoka S."/>
            <person name="Nishihama R."/>
            <person name="Nakamura Y."/>
            <person name="Berger F."/>
            <person name="Adam C."/>
            <person name="Aki S."/>
            <person name="Althoff F."/>
            <person name="Araki T."/>
            <person name="Arteaga-Vazquez M."/>
            <person name="Balasubrmanian S."/>
            <person name="Bauer D."/>
            <person name="Boehm C."/>
            <person name="Briginshaw L."/>
            <person name="Caballero-Perez J."/>
            <person name="Catarino B."/>
            <person name="Chen F."/>
            <person name="Chiyoda S."/>
            <person name="Chovatia M."/>
            <person name="Davies K."/>
            <person name="Delmans M."/>
            <person name="Demura T."/>
            <person name="Dierschke T."/>
            <person name="Dolan L."/>
            <person name="Dorantes-Acosta A."/>
            <person name="Eklund D."/>
            <person name="Florent S."/>
            <person name="Flores-Sandoval E."/>
            <person name="Fujiyama A."/>
            <person name="Fukuzawa H."/>
            <person name="Galik B."/>
            <person name="Grimanelli D."/>
            <person name="Grimwood J."/>
            <person name="Grossniklaus U."/>
            <person name="Hamada T."/>
            <person name="Haseloff J."/>
            <person name="Hetherington A."/>
            <person name="Higo A."/>
            <person name="Hirakawa Y."/>
            <person name="Hundley H."/>
            <person name="Ikeda Y."/>
            <person name="Inoue K."/>
            <person name="Inoue S."/>
            <person name="Ishida S."/>
            <person name="Jia Q."/>
            <person name="Kakita M."/>
            <person name="Kanazawa T."/>
            <person name="Kawai Y."/>
            <person name="Kawashima T."/>
            <person name="Kennedy M."/>
            <person name="Kinose K."/>
            <person name="Kinoshita T."/>
            <person name="Kohara Y."/>
            <person name="Koide E."/>
            <person name="Komatsu K."/>
            <person name="Kopischke S."/>
            <person name="Kubo M."/>
            <person name="Kyozuka J."/>
            <person name="Lagercrantz U."/>
            <person name="Lin S."/>
            <person name="Lindquist E."/>
            <person name="Lipzen A."/>
            <person name="Lu C."/>
            <person name="Luna E."/>
            <person name="Martienssen R."/>
            <person name="Minamino N."/>
            <person name="Mizutani M."/>
            <person name="Mizutani M."/>
            <person name="Mochizuki N."/>
            <person name="Monte I."/>
            <person name="Mosher R."/>
            <person name="Nagasaki H."/>
            <person name="Nakagami H."/>
            <person name="Naramoto S."/>
            <person name="Nishitani K."/>
            <person name="Ohtani M."/>
            <person name="Okamoto T."/>
            <person name="Okumura M."/>
            <person name="Phillips J."/>
            <person name="Pollak B."/>
            <person name="Reinders A."/>
            <person name="Roevekamp M."/>
            <person name="Sano R."/>
            <person name="Sawa S."/>
            <person name="Schmid M."/>
            <person name="Shirakawa M."/>
            <person name="Solano R."/>
            <person name="Spunde A."/>
            <person name="Suetsugu N."/>
            <person name="Sugano S."/>
            <person name="Sugiyama A."/>
            <person name="Sun R."/>
            <person name="Suzuki Y."/>
            <person name="Takenaka M."/>
            <person name="Takezawa D."/>
            <person name="Tomogane H."/>
            <person name="Tsuzuki M."/>
            <person name="Ueda T."/>
            <person name="Umeda M."/>
            <person name="Ward J."/>
            <person name="Watanabe Y."/>
            <person name="Yazaki K."/>
            <person name="Yokoyama R."/>
            <person name="Yoshitake Y."/>
            <person name="Yotsui I."/>
            <person name="Zachgo S."/>
            <person name="Schmutz J."/>
        </authorList>
    </citation>
    <scope>NUCLEOTIDE SEQUENCE [LARGE SCALE GENOMIC DNA]</scope>
    <source>
        <strain evidence="9">cv. B-3</strain>
    </source>
</reference>
<dbReference type="Gene3D" id="1.20.120.1240">
    <property type="entry name" value="Dynamin, middle domain"/>
    <property type="match status" value="1"/>
</dbReference>
<dbReference type="Pfam" id="PF00350">
    <property type="entry name" value="Dynamin_N"/>
    <property type="match status" value="1"/>
</dbReference>
<feature type="compositionally biased region" description="Polar residues" evidence="5">
    <location>
        <begin position="724"/>
        <end position="734"/>
    </location>
</feature>
<dbReference type="GO" id="GO:0005737">
    <property type="term" value="C:cytoplasm"/>
    <property type="evidence" value="ECO:0007669"/>
    <property type="project" value="UniProtKB-ARBA"/>
</dbReference>
<dbReference type="Pfam" id="PF02212">
    <property type="entry name" value="GED"/>
    <property type="match status" value="1"/>
</dbReference>
<dbReference type="PANTHER" id="PTHR11566">
    <property type="entry name" value="DYNAMIN"/>
    <property type="match status" value="1"/>
</dbReference>
<dbReference type="SUPFAM" id="SSF52540">
    <property type="entry name" value="P-loop containing nucleoside triphosphate hydrolases"/>
    <property type="match status" value="1"/>
</dbReference>
<feature type="region of interest" description="Disordered" evidence="5">
    <location>
        <begin position="656"/>
        <end position="749"/>
    </location>
</feature>
<evidence type="ECO:0000259" key="7">
    <source>
        <dbReference type="PROSITE" id="PS51718"/>
    </source>
</evidence>
<dbReference type="InterPro" id="IPR030381">
    <property type="entry name" value="G_DYNAMIN_dom"/>
</dbReference>
<accession>A0A397YCM1</accession>
<dbReference type="PROSITE" id="PS00410">
    <property type="entry name" value="G_DYNAMIN_1"/>
    <property type="match status" value="1"/>
</dbReference>
<gene>
    <name evidence="8" type="ORF">BRARA_I05229</name>
</gene>
<dbReference type="Proteomes" id="UP000264353">
    <property type="component" value="Chromosome A9"/>
</dbReference>
<evidence type="ECO:0000256" key="3">
    <source>
        <dbReference type="ARBA" id="ARBA00023175"/>
    </source>
</evidence>
<feature type="compositionally biased region" description="Low complexity" evidence="5">
    <location>
        <begin position="670"/>
        <end position="681"/>
    </location>
</feature>
<proteinExistence type="inferred from homology"/>
<dbReference type="InterPro" id="IPR001401">
    <property type="entry name" value="Dynamin_GTPase"/>
</dbReference>
<feature type="compositionally biased region" description="Basic and acidic residues" evidence="5">
    <location>
        <begin position="507"/>
        <end position="522"/>
    </location>
</feature>
<dbReference type="InterPro" id="IPR022812">
    <property type="entry name" value="Dynamin"/>
</dbReference>
<evidence type="ECO:0008006" key="10">
    <source>
        <dbReference type="Google" id="ProtNLM"/>
    </source>
</evidence>
<keyword evidence="3" id="KW-0505">Motor protein</keyword>
<organism evidence="8 9">
    <name type="scientific">Brassica campestris</name>
    <name type="common">Field mustard</name>
    <dbReference type="NCBI Taxonomy" id="3711"/>
    <lineage>
        <taxon>Eukaryota</taxon>
        <taxon>Viridiplantae</taxon>
        <taxon>Streptophyta</taxon>
        <taxon>Embryophyta</taxon>
        <taxon>Tracheophyta</taxon>
        <taxon>Spermatophyta</taxon>
        <taxon>Magnoliopsida</taxon>
        <taxon>eudicotyledons</taxon>
        <taxon>Gunneridae</taxon>
        <taxon>Pentapetalae</taxon>
        <taxon>rosids</taxon>
        <taxon>malvids</taxon>
        <taxon>Brassicales</taxon>
        <taxon>Brassicaceae</taxon>
        <taxon>Brassiceae</taxon>
        <taxon>Brassica</taxon>
    </lineage>
</organism>
<comment type="similarity">
    <text evidence="4">Belongs to the TRAFAC class dynamin-like GTPase superfamily. Dynamin/Fzo/YdjA family.</text>
</comment>
<dbReference type="PANTHER" id="PTHR11566:SF191">
    <property type="entry name" value="DYNAMIN GTPASE"/>
    <property type="match status" value="1"/>
</dbReference>
<name>A0A397YCM1_BRACM</name>
<dbReference type="EMBL" id="CM010636">
    <property type="protein sequence ID" value="RID48740.1"/>
    <property type="molecule type" value="Genomic_DNA"/>
</dbReference>
<keyword evidence="1 4" id="KW-0547">Nucleotide-binding</keyword>
<evidence type="ECO:0000256" key="4">
    <source>
        <dbReference type="RuleBase" id="RU003932"/>
    </source>
</evidence>
<dbReference type="InterPro" id="IPR020850">
    <property type="entry name" value="GED_dom"/>
</dbReference>
<dbReference type="InterPro" id="IPR045063">
    <property type="entry name" value="Dynamin_N"/>
</dbReference>
<protein>
    <recommendedName>
        <fullName evidence="10">Dynamin GTPase</fullName>
    </recommendedName>
</protein>
<evidence type="ECO:0000256" key="2">
    <source>
        <dbReference type="ARBA" id="ARBA00023134"/>
    </source>
</evidence>
<feature type="region of interest" description="Disordered" evidence="5">
    <location>
        <begin position="507"/>
        <end position="568"/>
    </location>
</feature>
<dbReference type="FunFam" id="3.40.50.300:FF:000722">
    <property type="entry name" value="Dynamin-2B isoform A"/>
    <property type="match status" value="1"/>
</dbReference>
<dbReference type="GO" id="GO:0005525">
    <property type="term" value="F:GTP binding"/>
    <property type="evidence" value="ECO:0007669"/>
    <property type="project" value="UniProtKB-KW"/>
</dbReference>
<dbReference type="PROSITE" id="PS51388">
    <property type="entry name" value="GED"/>
    <property type="match status" value="1"/>
</dbReference>
<evidence type="ECO:0000313" key="8">
    <source>
        <dbReference type="EMBL" id="RID48740.1"/>
    </source>
</evidence>
<dbReference type="SMART" id="SM00053">
    <property type="entry name" value="DYNc"/>
    <property type="match status" value="1"/>
</dbReference>
<feature type="compositionally biased region" description="Polar residues" evidence="5">
    <location>
        <begin position="523"/>
        <end position="535"/>
    </location>
</feature>
<dbReference type="Gene3D" id="3.40.50.300">
    <property type="entry name" value="P-loop containing nucleotide triphosphate hydrolases"/>
    <property type="match status" value="1"/>
</dbReference>
<dbReference type="FunFam" id="1.20.120.1240:FF:000011">
    <property type="entry name" value="Dynamin-2A"/>
    <property type="match status" value="1"/>
</dbReference>
<dbReference type="PROSITE" id="PS51718">
    <property type="entry name" value="G_DYNAMIN_2"/>
    <property type="match status" value="1"/>
</dbReference>
<dbReference type="AlphaFoldDB" id="A0A397YCM1"/>
<dbReference type="InterPro" id="IPR027417">
    <property type="entry name" value="P-loop_NTPase"/>
</dbReference>
<dbReference type="Pfam" id="PF01031">
    <property type="entry name" value="Dynamin_M"/>
    <property type="match status" value="1"/>
</dbReference>
<dbReference type="InterPro" id="IPR000375">
    <property type="entry name" value="Dynamin_stalk"/>
</dbReference>
<feature type="compositionally biased region" description="Basic and acidic residues" evidence="5">
    <location>
        <begin position="547"/>
        <end position="560"/>
    </location>
</feature>
<dbReference type="PRINTS" id="PR00195">
    <property type="entry name" value="DYNAMIN"/>
</dbReference>
<dbReference type="CDD" id="cd08771">
    <property type="entry name" value="DLP_1"/>
    <property type="match status" value="1"/>
</dbReference>
<keyword evidence="2 4" id="KW-0342">GTP-binding</keyword>
<dbReference type="GO" id="GO:0003924">
    <property type="term" value="F:GTPase activity"/>
    <property type="evidence" value="ECO:0007669"/>
    <property type="project" value="InterPro"/>
</dbReference>